<evidence type="ECO:0000313" key="3">
    <source>
        <dbReference type="Proteomes" id="UP000054270"/>
    </source>
</evidence>
<reference evidence="3" key="1">
    <citation type="submission" date="2014-04" db="EMBL/GenBank/DDBJ databases">
        <title>Evolutionary Origins and Diversification of the Mycorrhizal Mutualists.</title>
        <authorList>
            <consortium name="DOE Joint Genome Institute"/>
            <consortium name="Mycorrhizal Genomics Consortium"/>
            <person name="Kohler A."/>
            <person name="Kuo A."/>
            <person name="Nagy L.G."/>
            <person name="Floudas D."/>
            <person name="Copeland A."/>
            <person name="Barry K.W."/>
            <person name="Cichocki N."/>
            <person name="Veneault-Fourrey C."/>
            <person name="LaButti K."/>
            <person name="Lindquist E.A."/>
            <person name="Lipzen A."/>
            <person name="Lundell T."/>
            <person name="Morin E."/>
            <person name="Murat C."/>
            <person name="Riley R."/>
            <person name="Ohm R."/>
            <person name="Sun H."/>
            <person name="Tunlid A."/>
            <person name="Henrissat B."/>
            <person name="Grigoriev I.V."/>
            <person name="Hibbett D.S."/>
            <person name="Martin F."/>
        </authorList>
    </citation>
    <scope>NUCLEOTIDE SEQUENCE [LARGE SCALE GENOMIC DNA]</scope>
    <source>
        <strain evidence="3">FD-334 SS-4</strain>
    </source>
</reference>
<feature type="compositionally biased region" description="Basic residues" evidence="1">
    <location>
        <begin position="289"/>
        <end position="298"/>
    </location>
</feature>
<dbReference type="AlphaFoldDB" id="A0A0D2KME9"/>
<evidence type="ECO:0000256" key="1">
    <source>
        <dbReference type="SAM" id="MobiDB-lite"/>
    </source>
</evidence>
<organism evidence="2 3">
    <name type="scientific">Hypholoma sublateritium (strain FD-334 SS-4)</name>
    <dbReference type="NCBI Taxonomy" id="945553"/>
    <lineage>
        <taxon>Eukaryota</taxon>
        <taxon>Fungi</taxon>
        <taxon>Dikarya</taxon>
        <taxon>Basidiomycota</taxon>
        <taxon>Agaricomycotina</taxon>
        <taxon>Agaricomycetes</taxon>
        <taxon>Agaricomycetidae</taxon>
        <taxon>Agaricales</taxon>
        <taxon>Agaricineae</taxon>
        <taxon>Strophariaceae</taxon>
        <taxon>Hypholoma</taxon>
    </lineage>
</organism>
<feature type="region of interest" description="Disordered" evidence="1">
    <location>
        <begin position="279"/>
        <end position="309"/>
    </location>
</feature>
<dbReference type="Proteomes" id="UP000054270">
    <property type="component" value="Unassembled WGS sequence"/>
</dbReference>
<evidence type="ECO:0000313" key="2">
    <source>
        <dbReference type="EMBL" id="KJA15762.1"/>
    </source>
</evidence>
<feature type="compositionally biased region" description="Basic and acidic residues" evidence="1">
    <location>
        <begin position="147"/>
        <end position="177"/>
    </location>
</feature>
<keyword evidence="3" id="KW-1185">Reference proteome</keyword>
<dbReference type="EMBL" id="KN817636">
    <property type="protein sequence ID" value="KJA15762.1"/>
    <property type="molecule type" value="Genomic_DNA"/>
</dbReference>
<name>A0A0D2KME9_HYPSF</name>
<feature type="compositionally biased region" description="Polar residues" evidence="1">
    <location>
        <begin position="93"/>
        <end position="111"/>
    </location>
</feature>
<accession>A0A0D2KME9</accession>
<gene>
    <name evidence="2" type="ORF">HYPSUDRAFT_219861</name>
</gene>
<proteinExistence type="predicted"/>
<protein>
    <submittedName>
        <fullName evidence="2">Uncharacterized protein</fullName>
    </submittedName>
</protein>
<feature type="region of interest" description="Disordered" evidence="1">
    <location>
        <begin position="85"/>
        <end position="185"/>
    </location>
</feature>
<sequence>MKPNIISHTVAPFDFFAEQYTAYTPPIAPEYYPQACVRSCPRTLDYNSDSISPLSPPFPWAERLHPAGVHASAGPSIQWPLPAYHKQQRGRNRSQCNTSGLPTGPGHSSASGDGAGNNVPHTLHIQRDATTEEGGPSLGKGKRKRTAKDSPEDVPDEKQSPKRAQRHDPQQPERRMGDQPQKLTRQVVEHEPKGAVKDGANATEGAPIFRGNWYRERGTYQDEEEQVSRDVRIPSTYARLGPPVSTYPNQQTVPGTKEITLKGIYIGVGCVPLNGKERAAQERNAGIRKAVRKRTRSNKKQDQGPGLSN</sequence>